<evidence type="ECO:0000313" key="4">
    <source>
        <dbReference type="Proteomes" id="UP000613177"/>
    </source>
</evidence>
<dbReference type="EMBL" id="JAEPRE010000068">
    <property type="protein sequence ID" value="KAG2233849.1"/>
    <property type="molecule type" value="Genomic_DNA"/>
</dbReference>
<sequence>MDDHELERIYSQQLHEELITQTKSAVTQFIELCPHIFGLENLILQTDQFLSPIDERIAQLYKDVSDTYLENAIQFDKAWNWIMVWRQQLSFESLSDHYGQDQVIASVHPRARKAVTQIYCENLDKYMQWFPWSWFSNMQFIGAGGFSAVYSVHMTPAYDPQPLRMALKIISVQSKAFLPLLFQGLTVCESTSDLMMVMKFSNDGNLEDHMQQMPLGDLDLKTITGTILRLAANLSDLHKVGMCHRNVHPRNIVCTDSDYFLVDYRFATPSKESSSVTALTKAVYGRLPYVAPEVRQGVYTEKSDIYSLGIIIWQLVSKVIFPSPDVLLDGDRTAEDHVYRIEIVPGLPSWYKKLYVACLEPKAENRPDAIEIIQALQSIHHDLNYSVPLDRQVTEYIVARRAEAADHLRTYAKVKGIVSASTTRLYTLSNLPSTQSFITLPFRHATFQTIWDDLSAYIDL</sequence>
<protein>
    <recommendedName>
        <fullName evidence="2">Protein kinase domain-containing protein</fullName>
    </recommendedName>
</protein>
<dbReference type="Proteomes" id="UP000613177">
    <property type="component" value="Unassembled WGS sequence"/>
</dbReference>
<dbReference type="GO" id="GO:0005524">
    <property type="term" value="F:ATP binding"/>
    <property type="evidence" value="ECO:0007669"/>
    <property type="project" value="UniProtKB-UniRule"/>
</dbReference>
<keyword evidence="4" id="KW-1185">Reference proteome</keyword>
<dbReference type="InterPro" id="IPR001245">
    <property type="entry name" value="Ser-Thr/Tyr_kinase_cat_dom"/>
</dbReference>
<dbReference type="PANTHER" id="PTHR44329">
    <property type="entry name" value="SERINE/THREONINE-PROTEIN KINASE TNNI3K-RELATED"/>
    <property type="match status" value="1"/>
</dbReference>
<dbReference type="AlphaFoldDB" id="A0A8H7SNI5"/>
<dbReference type="PROSITE" id="PS00107">
    <property type="entry name" value="PROTEIN_KINASE_ATP"/>
    <property type="match status" value="1"/>
</dbReference>
<dbReference type="GO" id="GO:0004674">
    <property type="term" value="F:protein serine/threonine kinase activity"/>
    <property type="evidence" value="ECO:0007669"/>
    <property type="project" value="TreeGrafter"/>
</dbReference>
<evidence type="ECO:0000313" key="3">
    <source>
        <dbReference type="EMBL" id="KAG2233849.1"/>
    </source>
</evidence>
<accession>A0A8H7SNI5</accession>
<organism evidence="3 4">
    <name type="scientific">Thamnidium elegans</name>
    <dbReference type="NCBI Taxonomy" id="101142"/>
    <lineage>
        <taxon>Eukaryota</taxon>
        <taxon>Fungi</taxon>
        <taxon>Fungi incertae sedis</taxon>
        <taxon>Mucoromycota</taxon>
        <taxon>Mucoromycotina</taxon>
        <taxon>Mucoromycetes</taxon>
        <taxon>Mucorales</taxon>
        <taxon>Mucorineae</taxon>
        <taxon>Mucoraceae</taxon>
        <taxon>Thamnidium</taxon>
    </lineage>
</organism>
<feature type="binding site" evidence="1">
    <location>
        <position position="168"/>
    </location>
    <ligand>
        <name>ATP</name>
        <dbReference type="ChEBI" id="CHEBI:30616"/>
    </ligand>
</feature>
<dbReference type="InterPro" id="IPR017441">
    <property type="entry name" value="Protein_kinase_ATP_BS"/>
</dbReference>
<feature type="domain" description="Protein kinase" evidence="2">
    <location>
        <begin position="135"/>
        <end position="383"/>
    </location>
</feature>
<dbReference type="Gene3D" id="1.10.510.10">
    <property type="entry name" value="Transferase(Phosphotransferase) domain 1"/>
    <property type="match status" value="1"/>
</dbReference>
<dbReference type="PANTHER" id="PTHR44329:SF214">
    <property type="entry name" value="PROTEIN KINASE DOMAIN-CONTAINING PROTEIN"/>
    <property type="match status" value="1"/>
</dbReference>
<reference evidence="3" key="1">
    <citation type="submission" date="2021-01" db="EMBL/GenBank/DDBJ databases">
        <title>Metabolic potential, ecology and presence of endohyphal bacteria is reflected in genomic diversity of Mucoromycotina.</title>
        <authorList>
            <person name="Muszewska A."/>
            <person name="Okrasinska A."/>
            <person name="Steczkiewicz K."/>
            <person name="Drgas O."/>
            <person name="Orlowska M."/>
            <person name="Perlinska-Lenart U."/>
            <person name="Aleksandrzak-Piekarczyk T."/>
            <person name="Szatraj K."/>
            <person name="Zielenkiewicz U."/>
            <person name="Pilsyk S."/>
            <person name="Malc E."/>
            <person name="Mieczkowski P."/>
            <person name="Kruszewska J.S."/>
            <person name="Biernat P."/>
            <person name="Pawlowska J."/>
        </authorList>
    </citation>
    <scope>NUCLEOTIDE SEQUENCE</scope>
    <source>
        <strain evidence="3">WA0000018081</strain>
    </source>
</reference>
<proteinExistence type="predicted"/>
<keyword evidence="1" id="KW-0067">ATP-binding</keyword>
<gene>
    <name evidence="3" type="ORF">INT48_005295</name>
</gene>
<keyword evidence="1" id="KW-0547">Nucleotide-binding</keyword>
<evidence type="ECO:0000259" key="2">
    <source>
        <dbReference type="PROSITE" id="PS50011"/>
    </source>
</evidence>
<evidence type="ECO:0000256" key="1">
    <source>
        <dbReference type="PROSITE-ProRule" id="PRU10141"/>
    </source>
</evidence>
<dbReference type="Pfam" id="PF07714">
    <property type="entry name" value="PK_Tyr_Ser-Thr"/>
    <property type="match status" value="1"/>
</dbReference>
<dbReference type="PROSITE" id="PS50011">
    <property type="entry name" value="PROTEIN_KINASE_DOM"/>
    <property type="match status" value="1"/>
</dbReference>
<dbReference type="InterPro" id="IPR011009">
    <property type="entry name" value="Kinase-like_dom_sf"/>
</dbReference>
<dbReference type="InterPro" id="IPR000719">
    <property type="entry name" value="Prot_kinase_dom"/>
</dbReference>
<dbReference type="InterPro" id="IPR051681">
    <property type="entry name" value="Ser/Thr_Kinases-Pseudokinases"/>
</dbReference>
<dbReference type="SUPFAM" id="SSF56112">
    <property type="entry name" value="Protein kinase-like (PK-like)"/>
    <property type="match status" value="1"/>
</dbReference>
<name>A0A8H7SNI5_9FUNG</name>
<comment type="caution">
    <text evidence="3">The sequence shown here is derived from an EMBL/GenBank/DDBJ whole genome shotgun (WGS) entry which is preliminary data.</text>
</comment>